<feature type="region of interest" description="Disordered" evidence="1">
    <location>
        <begin position="1"/>
        <end position="41"/>
    </location>
</feature>
<comment type="caution">
    <text evidence="2">The sequence shown here is derived from an EMBL/GenBank/DDBJ whole genome shotgun (WGS) entry which is preliminary data.</text>
</comment>
<dbReference type="EMBL" id="JAODUO010000143">
    <property type="protein sequence ID" value="KAK2188107.1"/>
    <property type="molecule type" value="Genomic_DNA"/>
</dbReference>
<organism evidence="2 3">
    <name type="scientific">Ridgeia piscesae</name>
    <name type="common">Tubeworm</name>
    <dbReference type="NCBI Taxonomy" id="27915"/>
    <lineage>
        <taxon>Eukaryota</taxon>
        <taxon>Metazoa</taxon>
        <taxon>Spiralia</taxon>
        <taxon>Lophotrochozoa</taxon>
        <taxon>Annelida</taxon>
        <taxon>Polychaeta</taxon>
        <taxon>Sedentaria</taxon>
        <taxon>Canalipalpata</taxon>
        <taxon>Sabellida</taxon>
        <taxon>Siboglinidae</taxon>
        <taxon>Ridgeia</taxon>
    </lineage>
</organism>
<dbReference type="AlphaFoldDB" id="A0AAD9P4Q4"/>
<keyword evidence="3" id="KW-1185">Reference proteome</keyword>
<accession>A0AAD9P4Q4</accession>
<evidence type="ECO:0000313" key="2">
    <source>
        <dbReference type="EMBL" id="KAK2188107.1"/>
    </source>
</evidence>
<reference evidence="2" key="1">
    <citation type="journal article" date="2023" name="Mol. Biol. Evol.">
        <title>Third-Generation Sequencing Reveals the Adaptive Role of the Epigenome in Three Deep-Sea Polychaetes.</title>
        <authorList>
            <person name="Perez M."/>
            <person name="Aroh O."/>
            <person name="Sun Y."/>
            <person name="Lan Y."/>
            <person name="Juniper S.K."/>
            <person name="Young C.R."/>
            <person name="Angers B."/>
            <person name="Qian P.Y."/>
        </authorList>
    </citation>
    <scope>NUCLEOTIDE SEQUENCE</scope>
    <source>
        <strain evidence="2">R07B-5</strain>
    </source>
</reference>
<gene>
    <name evidence="2" type="ORF">NP493_141g01007</name>
</gene>
<sequence length="194" mass="21476">MTRTMPSTARTSRSALGTRSRSLDDTSTDHHGDPPVKLPSIVAGPRTTLKAVATCPTKLSVQMLPRPDDACVCIDNGPCQQTRQTPRQLLEKRHSTGDITSRTNNVHRQQLVSDRLRRPQTARQRVTLQRSDALAGDSEALSEVDDCEVVDDESIDKCRRWLRTLPGKFSGLCRVLSVPDSSPGYDDVTFTTYV</sequence>
<dbReference type="Proteomes" id="UP001209878">
    <property type="component" value="Unassembled WGS sequence"/>
</dbReference>
<protein>
    <submittedName>
        <fullName evidence="2">Uncharacterized protein</fullName>
    </submittedName>
</protein>
<feature type="compositionally biased region" description="Polar residues" evidence="1">
    <location>
        <begin position="1"/>
        <end position="20"/>
    </location>
</feature>
<name>A0AAD9P4Q4_RIDPI</name>
<evidence type="ECO:0000256" key="1">
    <source>
        <dbReference type="SAM" id="MobiDB-lite"/>
    </source>
</evidence>
<feature type="compositionally biased region" description="Basic and acidic residues" evidence="1">
    <location>
        <begin position="21"/>
        <end position="34"/>
    </location>
</feature>
<proteinExistence type="predicted"/>
<evidence type="ECO:0000313" key="3">
    <source>
        <dbReference type="Proteomes" id="UP001209878"/>
    </source>
</evidence>